<feature type="domain" description="DNA topoisomerase type IA zn finger" evidence="2">
    <location>
        <begin position="207"/>
        <end position="238"/>
    </location>
</feature>
<dbReference type="Proteomes" id="UP000193834">
    <property type="component" value="Unassembled WGS sequence"/>
</dbReference>
<dbReference type="Pfam" id="PF04471">
    <property type="entry name" value="Mrr_cat"/>
    <property type="match status" value="1"/>
</dbReference>
<proteinExistence type="predicted"/>
<dbReference type="GO" id="GO:0006265">
    <property type="term" value="P:DNA topological change"/>
    <property type="evidence" value="ECO:0007669"/>
    <property type="project" value="InterPro"/>
</dbReference>
<dbReference type="GO" id="GO:0015666">
    <property type="term" value="F:restriction endodeoxyribonuclease activity"/>
    <property type="evidence" value="ECO:0007669"/>
    <property type="project" value="TreeGrafter"/>
</dbReference>
<dbReference type="EMBL" id="FXAZ01000007">
    <property type="protein sequence ID" value="SMG56421.1"/>
    <property type="molecule type" value="Genomic_DNA"/>
</dbReference>
<keyword evidence="1" id="KW-0812">Transmembrane</keyword>
<dbReference type="RefSeq" id="WP_085497531.1">
    <property type="nucleotide sequence ID" value="NZ_FXAZ01000007.1"/>
</dbReference>
<accession>A0A1X7LRB5</accession>
<keyword evidence="1" id="KW-1133">Transmembrane helix</keyword>
<dbReference type="AlphaFoldDB" id="A0A1X7LRB5"/>
<dbReference type="InterPro" id="IPR052906">
    <property type="entry name" value="Type_IV_Methyl-Rstrct_Enzyme"/>
</dbReference>
<dbReference type="GO" id="GO:0003677">
    <property type="term" value="F:DNA binding"/>
    <property type="evidence" value="ECO:0007669"/>
    <property type="project" value="InterPro"/>
</dbReference>
<evidence type="ECO:0000313" key="5">
    <source>
        <dbReference type="Proteomes" id="UP000193834"/>
    </source>
</evidence>
<dbReference type="InterPro" id="IPR007560">
    <property type="entry name" value="Restrct_endonuc_IV_Mrr"/>
</dbReference>
<dbReference type="Pfam" id="PF01396">
    <property type="entry name" value="Zn_ribbon_Top1"/>
    <property type="match status" value="1"/>
</dbReference>
<dbReference type="InterPro" id="IPR011856">
    <property type="entry name" value="tRNA_endonuc-like_dom_sf"/>
</dbReference>
<dbReference type="GO" id="GO:0003916">
    <property type="term" value="F:DNA topoisomerase activity"/>
    <property type="evidence" value="ECO:0007669"/>
    <property type="project" value="InterPro"/>
</dbReference>
<dbReference type="SUPFAM" id="SSF57783">
    <property type="entry name" value="Zinc beta-ribbon"/>
    <property type="match status" value="1"/>
</dbReference>
<evidence type="ECO:0000259" key="3">
    <source>
        <dbReference type="Pfam" id="PF04471"/>
    </source>
</evidence>
<evidence type="ECO:0000256" key="1">
    <source>
        <dbReference type="SAM" id="Phobius"/>
    </source>
</evidence>
<dbReference type="Gene3D" id="3.40.1350.10">
    <property type="match status" value="1"/>
</dbReference>
<evidence type="ECO:0000313" key="4">
    <source>
        <dbReference type="EMBL" id="SMG56421.1"/>
    </source>
</evidence>
<dbReference type="PANTHER" id="PTHR30015">
    <property type="entry name" value="MRR RESTRICTION SYSTEM PROTEIN"/>
    <property type="match status" value="1"/>
</dbReference>
<dbReference type="InterPro" id="IPR011335">
    <property type="entry name" value="Restrct_endonuc-II-like"/>
</dbReference>
<keyword evidence="1" id="KW-0472">Membrane</keyword>
<name>A0A1X7LRB5_9BACL</name>
<dbReference type="GO" id="GO:0009307">
    <property type="term" value="P:DNA restriction-modification system"/>
    <property type="evidence" value="ECO:0007669"/>
    <property type="project" value="InterPro"/>
</dbReference>
<feature type="transmembrane region" description="Helical" evidence="1">
    <location>
        <begin position="39"/>
        <end position="60"/>
    </location>
</feature>
<evidence type="ECO:0000259" key="2">
    <source>
        <dbReference type="Pfam" id="PF01396"/>
    </source>
</evidence>
<keyword evidence="5" id="KW-1185">Reference proteome</keyword>
<organism evidence="4 5">
    <name type="scientific">Paenibacillus aquistagni</name>
    <dbReference type="NCBI Taxonomy" id="1852522"/>
    <lineage>
        <taxon>Bacteria</taxon>
        <taxon>Bacillati</taxon>
        <taxon>Bacillota</taxon>
        <taxon>Bacilli</taxon>
        <taxon>Bacillales</taxon>
        <taxon>Paenibacillaceae</taxon>
        <taxon>Paenibacillus</taxon>
    </lineage>
</organism>
<dbReference type="PANTHER" id="PTHR30015:SF6">
    <property type="entry name" value="SLL1429 PROTEIN"/>
    <property type="match status" value="1"/>
</dbReference>
<dbReference type="GO" id="GO:0005694">
    <property type="term" value="C:chromosome"/>
    <property type="evidence" value="ECO:0007669"/>
    <property type="project" value="InterPro"/>
</dbReference>
<gene>
    <name evidence="4" type="ORF">SAMN06295960_4124</name>
</gene>
<dbReference type="Gene3D" id="3.30.65.10">
    <property type="entry name" value="Bacterial Topoisomerase I, domain 1"/>
    <property type="match status" value="1"/>
</dbReference>
<dbReference type="InterPro" id="IPR013498">
    <property type="entry name" value="Topo_IA_Znf"/>
</dbReference>
<dbReference type="STRING" id="1852522.SAMN06295960_4124"/>
<dbReference type="SUPFAM" id="SSF52980">
    <property type="entry name" value="Restriction endonuclease-like"/>
    <property type="match status" value="1"/>
</dbReference>
<feature type="transmembrane region" description="Helical" evidence="1">
    <location>
        <begin position="14"/>
        <end position="33"/>
    </location>
</feature>
<sequence>MARRKSKAKQQEELIQGVTGLIIFGSLLGTYYLTKSVQASLIACVLSFALFIVVLIILGVRRTERLKKSGIADIDKMDGIQFETYLGYVFKAQGYKVAVTKASGDYGADLVIQKANRKIVVQAKRYSKNVGIKAVQEAQAAIAHYSASEAWVVTNRDYTSAAYDLAKSNNVRLINRDELVEMILNLNPKAVPTAKVFIASTPKDQLVCPKCAGKLVLRNGLKGEFYGCSAFPRCRYTQDI</sequence>
<feature type="domain" description="Restriction endonuclease type IV Mrr" evidence="3">
    <location>
        <begin position="74"/>
        <end position="183"/>
    </location>
</feature>
<reference evidence="4 5" key="1">
    <citation type="submission" date="2017-04" db="EMBL/GenBank/DDBJ databases">
        <authorList>
            <person name="Afonso C.L."/>
            <person name="Miller P.J."/>
            <person name="Scott M.A."/>
            <person name="Spackman E."/>
            <person name="Goraichik I."/>
            <person name="Dimitrov K.M."/>
            <person name="Suarez D.L."/>
            <person name="Swayne D.E."/>
        </authorList>
    </citation>
    <scope>NUCLEOTIDE SEQUENCE [LARGE SCALE GENOMIC DNA]</scope>
    <source>
        <strain evidence="4 5">11</strain>
    </source>
</reference>
<protein>
    <submittedName>
        <fullName evidence="4">Restriction system protein</fullName>
    </submittedName>
</protein>